<evidence type="ECO:0000313" key="2">
    <source>
        <dbReference type="EMBL" id="GAU90291.1"/>
    </source>
</evidence>
<gene>
    <name evidence="2" type="primary">RvY_02729-1</name>
    <name evidence="2" type="synonym">RvY_02729.1</name>
    <name evidence="2" type="ORF">RvY_02729</name>
</gene>
<feature type="compositionally biased region" description="Basic residues" evidence="1">
    <location>
        <begin position="1"/>
        <end position="11"/>
    </location>
</feature>
<accession>A0A1D1ULH7</accession>
<dbReference type="EMBL" id="BDGG01000001">
    <property type="protein sequence ID" value="GAU90291.1"/>
    <property type="molecule type" value="Genomic_DNA"/>
</dbReference>
<sequence>MASHRKEKRGKTLSGATPPKQKFFNDFERVYHQRKDLNLDNTFSTQGNLLYRRLSLHSDPDDNINIIRE</sequence>
<evidence type="ECO:0000313" key="3">
    <source>
        <dbReference type="Proteomes" id="UP000186922"/>
    </source>
</evidence>
<reference evidence="2 3" key="1">
    <citation type="journal article" date="2016" name="Nat. Commun.">
        <title>Extremotolerant tardigrade genome and improved radiotolerance of human cultured cells by tardigrade-unique protein.</title>
        <authorList>
            <person name="Hashimoto T."/>
            <person name="Horikawa D.D."/>
            <person name="Saito Y."/>
            <person name="Kuwahara H."/>
            <person name="Kozuka-Hata H."/>
            <person name="Shin-I T."/>
            <person name="Minakuchi Y."/>
            <person name="Ohishi K."/>
            <person name="Motoyama A."/>
            <person name="Aizu T."/>
            <person name="Enomoto A."/>
            <person name="Kondo K."/>
            <person name="Tanaka S."/>
            <person name="Hara Y."/>
            <person name="Koshikawa S."/>
            <person name="Sagara H."/>
            <person name="Miura T."/>
            <person name="Yokobori S."/>
            <person name="Miyagawa K."/>
            <person name="Suzuki Y."/>
            <person name="Kubo T."/>
            <person name="Oyama M."/>
            <person name="Kohara Y."/>
            <person name="Fujiyama A."/>
            <person name="Arakawa K."/>
            <person name="Katayama T."/>
            <person name="Toyoda A."/>
            <person name="Kunieda T."/>
        </authorList>
    </citation>
    <scope>NUCLEOTIDE SEQUENCE [LARGE SCALE GENOMIC DNA]</scope>
    <source>
        <strain evidence="2 3">YOKOZUNA-1</strain>
    </source>
</reference>
<keyword evidence="3" id="KW-1185">Reference proteome</keyword>
<protein>
    <submittedName>
        <fullName evidence="2">Uncharacterized protein</fullName>
    </submittedName>
</protein>
<evidence type="ECO:0000256" key="1">
    <source>
        <dbReference type="SAM" id="MobiDB-lite"/>
    </source>
</evidence>
<dbReference type="AlphaFoldDB" id="A0A1D1ULH7"/>
<proteinExistence type="predicted"/>
<organism evidence="2 3">
    <name type="scientific">Ramazzottius varieornatus</name>
    <name type="common">Water bear</name>
    <name type="synonym">Tardigrade</name>
    <dbReference type="NCBI Taxonomy" id="947166"/>
    <lineage>
        <taxon>Eukaryota</taxon>
        <taxon>Metazoa</taxon>
        <taxon>Ecdysozoa</taxon>
        <taxon>Tardigrada</taxon>
        <taxon>Eutardigrada</taxon>
        <taxon>Parachela</taxon>
        <taxon>Hypsibioidea</taxon>
        <taxon>Ramazzottiidae</taxon>
        <taxon>Ramazzottius</taxon>
    </lineage>
</organism>
<feature type="region of interest" description="Disordered" evidence="1">
    <location>
        <begin position="1"/>
        <end position="21"/>
    </location>
</feature>
<comment type="caution">
    <text evidence="2">The sequence shown here is derived from an EMBL/GenBank/DDBJ whole genome shotgun (WGS) entry which is preliminary data.</text>
</comment>
<name>A0A1D1ULH7_RAMVA</name>
<dbReference type="Proteomes" id="UP000186922">
    <property type="component" value="Unassembled WGS sequence"/>
</dbReference>